<dbReference type="AlphaFoldDB" id="A0A182JND7"/>
<evidence type="ECO:0000313" key="6">
    <source>
        <dbReference type="EnsemblMetazoa" id="ACHR000020-PA"/>
    </source>
</evidence>
<dbReference type="Gene3D" id="3.30.230.10">
    <property type="match status" value="1"/>
</dbReference>
<dbReference type="CDD" id="cd03484">
    <property type="entry name" value="MutL_Trans_hPMS_2_like"/>
    <property type="match status" value="1"/>
</dbReference>
<feature type="region of interest" description="Disordered" evidence="3">
    <location>
        <begin position="451"/>
        <end position="476"/>
    </location>
</feature>
<proteinExistence type="inferred from homology"/>
<reference evidence="6" key="2">
    <citation type="submission" date="2020-05" db="UniProtKB">
        <authorList>
            <consortium name="EnsemblMetazoa"/>
        </authorList>
    </citation>
    <scope>IDENTIFICATION</scope>
    <source>
        <strain evidence="6">ACHKN1017</strain>
    </source>
</reference>
<dbReference type="InterPro" id="IPR014721">
    <property type="entry name" value="Ribsml_uS5_D2-typ_fold_subgr"/>
</dbReference>
<dbReference type="Pfam" id="PF08676">
    <property type="entry name" value="MutL_C"/>
    <property type="match status" value="1"/>
</dbReference>
<reference evidence="7" key="1">
    <citation type="submission" date="2013-03" db="EMBL/GenBank/DDBJ databases">
        <title>The Genome Sequence of Anopheles christyi ACHKN1017.</title>
        <authorList>
            <consortium name="The Broad Institute Genomics Platform"/>
            <person name="Neafsey D.E."/>
            <person name="Besansky N."/>
            <person name="Walker B."/>
            <person name="Young S.K."/>
            <person name="Zeng Q."/>
            <person name="Gargeya S."/>
            <person name="Fitzgerald M."/>
            <person name="Haas B."/>
            <person name="Abouelleil A."/>
            <person name="Allen A.W."/>
            <person name="Alvarado L."/>
            <person name="Arachchi H.M."/>
            <person name="Berlin A.M."/>
            <person name="Chapman S.B."/>
            <person name="Gainer-Dewar J."/>
            <person name="Goldberg J."/>
            <person name="Griggs A."/>
            <person name="Gujja S."/>
            <person name="Hansen M."/>
            <person name="Howarth C."/>
            <person name="Imamovic A."/>
            <person name="Ireland A."/>
            <person name="Larimer J."/>
            <person name="McCowan C."/>
            <person name="Murphy C."/>
            <person name="Pearson M."/>
            <person name="Poon T.W."/>
            <person name="Priest M."/>
            <person name="Roberts A."/>
            <person name="Saif S."/>
            <person name="Shea T."/>
            <person name="Sisk P."/>
            <person name="Sykes S."/>
            <person name="Wortman J."/>
            <person name="Nusbaum C."/>
            <person name="Birren B."/>
        </authorList>
    </citation>
    <scope>NUCLEOTIDE SEQUENCE [LARGE SCALE GENOMIC DNA]</scope>
    <source>
        <strain evidence="7">ACHKN1017</strain>
    </source>
</reference>
<dbReference type="GO" id="GO:0006298">
    <property type="term" value="P:mismatch repair"/>
    <property type="evidence" value="ECO:0007669"/>
    <property type="project" value="InterPro"/>
</dbReference>
<dbReference type="InterPro" id="IPR042121">
    <property type="entry name" value="MutL_C_regsub"/>
</dbReference>
<dbReference type="Gene3D" id="3.30.1540.20">
    <property type="entry name" value="MutL, C-terminal domain, dimerisation subdomain"/>
    <property type="match status" value="1"/>
</dbReference>
<evidence type="ECO:0000259" key="5">
    <source>
        <dbReference type="SMART" id="SM01340"/>
    </source>
</evidence>
<dbReference type="VEuPathDB" id="VectorBase:ACHR000020"/>
<dbReference type="FunFam" id="3.30.1370.100:FF:000001">
    <property type="entry name" value="Mismatch repair endonuclease pms1, putative"/>
    <property type="match status" value="1"/>
</dbReference>
<dbReference type="InterPro" id="IPR042120">
    <property type="entry name" value="MutL_C_dimsub"/>
</dbReference>
<dbReference type="GO" id="GO:0016887">
    <property type="term" value="F:ATP hydrolysis activity"/>
    <property type="evidence" value="ECO:0007669"/>
    <property type="project" value="InterPro"/>
</dbReference>
<dbReference type="InterPro" id="IPR036890">
    <property type="entry name" value="HATPase_C_sf"/>
</dbReference>
<dbReference type="NCBIfam" id="TIGR00585">
    <property type="entry name" value="mutl"/>
    <property type="match status" value="1"/>
</dbReference>
<dbReference type="GO" id="GO:0030983">
    <property type="term" value="F:mismatched DNA binding"/>
    <property type="evidence" value="ECO:0007669"/>
    <property type="project" value="InterPro"/>
</dbReference>
<dbReference type="SMART" id="SM01340">
    <property type="entry name" value="DNA_mis_repair"/>
    <property type="match status" value="1"/>
</dbReference>
<dbReference type="InterPro" id="IPR014790">
    <property type="entry name" value="MutL_C"/>
</dbReference>
<protein>
    <recommendedName>
        <fullName evidence="8">MutL C-terminal dimerisation domain-containing protein</fullName>
    </recommendedName>
</protein>
<dbReference type="EnsemblMetazoa" id="ACHR000020-RA">
    <property type="protein sequence ID" value="ACHR000020-PA"/>
    <property type="gene ID" value="ACHR000020"/>
</dbReference>
<evidence type="ECO:0000259" key="4">
    <source>
        <dbReference type="SMART" id="SM00853"/>
    </source>
</evidence>
<dbReference type="InterPro" id="IPR020568">
    <property type="entry name" value="Ribosomal_Su5_D2-typ_SF"/>
</dbReference>
<evidence type="ECO:0008006" key="8">
    <source>
        <dbReference type="Google" id="ProtNLM"/>
    </source>
</evidence>
<feature type="region of interest" description="Disordered" evidence="3">
    <location>
        <begin position="493"/>
        <end position="514"/>
    </location>
</feature>
<dbReference type="Pfam" id="PF13589">
    <property type="entry name" value="HATPase_c_3"/>
    <property type="match status" value="1"/>
</dbReference>
<keyword evidence="2" id="KW-0227">DNA damage</keyword>
<dbReference type="GO" id="GO:0140664">
    <property type="term" value="F:ATP-dependent DNA damage sensor activity"/>
    <property type="evidence" value="ECO:0007669"/>
    <property type="project" value="InterPro"/>
</dbReference>
<dbReference type="FunFam" id="3.30.1540.20:FF:000019">
    <property type="entry name" value="PMS1 homolog 2, mismatch repair system component"/>
    <property type="match status" value="1"/>
</dbReference>
<dbReference type="Pfam" id="PF01119">
    <property type="entry name" value="DNA_mis_repair"/>
    <property type="match status" value="1"/>
</dbReference>
<dbReference type="CDD" id="cd16926">
    <property type="entry name" value="HATPase_MutL-MLH-PMS-like"/>
    <property type="match status" value="1"/>
</dbReference>
<feature type="compositionally biased region" description="Low complexity" evidence="3">
    <location>
        <begin position="589"/>
        <end position="599"/>
    </location>
</feature>
<dbReference type="Gene3D" id="3.30.1370.100">
    <property type="entry name" value="MutL, C-terminal domain, regulatory subdomain"/>
    <property type="match status" value="1"/>
</dbReference>
<dbReference type="Proteomes" id="UP000075881">
    <property type="component" value="Unassembled WGS sequence"/>
</dbReference>
<accession>A0A182JND7</accession>
<dbReference type="InterPro" id="IPR013507">
    <property type="entry name" value="DNA_mismatch_S5_2-like"/>
</dbReference>
<organism evidence="6 7">
    <name type="scientific">Anopheles christyi</name>
    <dbReference type="NCBI Taxonomy" id="43041"/>
    <lineage>
        <taxon>Eukaryota</taxon>
        <taxon>Metazoa</taxon>
        <taxon>Ecdysozoa</taxon>
        <taxon>Arthropoda</taxon>
        <taxon>Hexapoda</taxon>
        <taxon>Insecta</taxon>
        <taxon>Pterygota</taxon>
        <taxon>Neoptera</taxon>
        <taxon>Endopterygota</taxon>
        <taxon>Diptera</taxon>
        <taxon>Nematocera</taxon>
        <taxon>Culicoidea</taxon>
        <taxon>Culicidae</taxon>
        <taxon>Anophelinae</taxon>
        <taxon>Anopheles</taxon>
    </lineage>
</organism>
<dbReference type="PANTHER" id="PTHR10073">
    <property type="entry name" value="DNA MISMATCH REPAIR PROTEIN MLH, PMS, MUTL"/>
    <property type="match status" value="1"/>
</dbReference>
<dbReference type="InterPro" id="IPR038973">
    <property type="entry name" value="MutL/Mlh/Pms-like"/>
</dbReference>
<evidence type="ECO:0000256" key="1">
    <source>
        <dbReference type="ARBA" id="ARBA00006082"/>
    </source>
</evidence>
<dbReference type="GO" id="GO:0032389">
    <property type="term" value="C:MutLalpha complex"/>
    <property type="evidence" value="ECO:0007669"/>
    <property type="project" value="TreeGrafter"/>
</dbReference>
<dbReference type="FunFam" id="3.30.565.10:FF:000014">
    <property type="entry name" value="Mismatch repair endonuclease pms1, putative"/>
    <property type="match status" value="1"/>
</dbReference>
<dbReference type="InterPro" id="IPR037198">
    <property type="entry name" value="MutL_C_sf"/>
</dbReference>
<dbReference type="SUPFAM" id="SSF54211">
    <property type="entry name" value="Ribosomal protein S5 domain 2-like"/>
    <property type="match status" value="1"/>
</dbReference>
<feature type="compositionally biased region" description="Acidic residues" evidence="3">
    <location>
        <begin position="418"/>
        <end position="429"/>
    </location>
</feature>
<dbReference type="FunFam" id="3.30.230.10:FF:000070">
    <property type="entry name" value="mismatch repair endonuclease PMS2"/>
    <property type="match status" value="1"/>
</dbReference>
<evidence type="ECO:0000256" key="2">
    <source>
        <dbReference type="ARBA" id="ARBA00022763"/>
    </source>
</evidence>
<feature type="region of interest" description="Disordered" evidence="3">
    <location>
        <begin position="411"/>
        <end position="430"/>
    </location>
</feature>
<dbReference type="Gene3D" id="3.30.565.10">
    <property type="entry name" value="Histidine kinase-like ATPase, C-terminal domain"/>
    <property type="match status" value="1"/>
</dbReference>
<dbReference type="PANTHER" id="PTHR10073:SF52">
    <property type="entry name" value="MISMATCH REPAIR ENDONUCLEASE PMS2"/>
    <property type="match status" value="1"/>
</dbReference>
<dbReference type="STRING" id="43041.A0A182JND7"/>
<comment type="similarity">
    <text evidence="1">Belongs to the DNA mismatch repair MutL/HexB family.</text>
</comment>
<name>A0A182JND7_9DIPT</name>
<dbReference type="PROSITE" id="PS00058">
    <property type="entry name" value="DNA_MISMATCH_REPAIR_1"/>
    <property type="match status" value="1"/>
</dbReference>
<sequence>MSGDMETPMLPATNAESSKINAIDKETVHRICSGQVVLNLAIAVKELVENSLDAGATLVEVKLRGCGAELVEVSDNGSGVEEKNFQGLTFLTDFLKAAKYHTSKLKEFTDLESIETFGFRGEALSSLCALSDMVITTRHSTAPHATKLTLNHEGRIQSRAPCARPVGTTVSLTNLFATLPVRKKEFQRNIKREFLRMCQILQAYCLVSVGVRIICTNQTAKGGKSVIMSTQGSSRVLDNVTALFGTKQAAELMQLVPCIGNNGKIQDLESSDFDDSLPLTQEEVDNFNLSRYKIEGYISSCAHGSGRSTKDRQFYFINSRPCEPKQIIKLINDAYHRYNVHQQPFVYLNLMLDRSEVDVNLTPDKRQVLVNNEKILMLAIRKSIKTTFQSVPSSFTVQNQNLSDSSRLLNISLPSDKGEEEDEDGEERDDFLNVSSSDKCTVGDMLFTFQPPKATASGSGGGTKRKRGSNSGGGLQKMIDFLNVTKAYQKSLNDSMTDEEDSMRSTKQAKSEENPYNLTILEEPGSAKRDEHVPKESLQVIRCTNSKEREQLSQEFDADENQITSKTVGSSQEPVTELVSFLSCKMEGSDSSQSLSQSSATNATDDGMEIKGESSSESSLAIFAAPIKREPSDKRIASTISTSQSILIDDELFEEESEEDDMRHRNQQQLSVSWESLEQLIKREQTLQAARSTEQSVLTRLRFKSKINPTSNSAAESELQTEITKDDFAKMEIVGQFNLGFIIVRLGDDLFIVDQHATDEKYNFEDLQRTTVLQNQRLVVPQPLELTAVNEMVLIDNLDIFEMNGFKFEVDGAAPTTKKVRLMAKPYSRNWEFGKEDIDELIFMLQDAPNTVCRPSRVRAMFASRACRKSVMIGRALSVREMERLIRHMGEIDQPWNCPHGRPTMRHLVNLAMIRQIEQSNTSNQIKDKFTDDGK</sequence>
<keyword evidence="7" id="KW-1185">Reference proteome</keyword>
<feature type="domain" description="MutL C-terminal dimerisation" evidence="4">
    <location>
        <begin position="733"/>
        <end position="877"/>
    </location>
</feature>
<dbReference type="SUPFAM" id="SSF55874">
    <property type="entry name" value="ATPase domain of HSP90 chaperone/DNA topoisomerase II/histidine kinase"/>
    <property type="match status" value="1"/>
</dbReference>
<evidence type="ECO:0000313" key="7">
    <source>
        <dbReference type="Proteomes" id="UP000075881"/>
    </source>
</evidence>
<evidence type="ECO:0000256" key="3">
    <source>
        <dbReference type="SAM" id="MobiDB-lite"/>
    </source>
</evidence>
<dbReference type="GO" id="GO:0005524">
    <property type="term" value="F:ATP binding"/>
    <property type="evidence" value="ECO:0007669"/>
    <property type="project" value="InterPro"/>
</dbReference>
<feature type="region of interest" description="Disordered" evidence="3">
    <location>
        <begin position="588"/>
        <end position="617"/>
    </location>
</feature>
<dbReference type="InterPro" id="IPR014762">
    <property type="entry name" value="DNA_mismatch_repair_CS"/>
</dbReference>
<feature type="domain" description="DNA mismatch repair protein S5" evidence="5">
    <location>
        <begin position="240"/>
        <end position="389"/>
    </location>
</feature>
<dbReference type="InterPro" id="IPR002099">
    <property type="entry name" value="MutL/Mlh/PMS"/>
</dbReference>
<dbReference type="SUPFAM" id="SSF118116">
    <property type="entry name" value="DNA mismatch repair protein MutL"/>
    <property type="match status" value="1"/>
</dbReference>
<dbReference type="SMART" id="SM00853">
    <property type="entry name" value="MutL_C"/>
    <property type="match status" value="1"/>
</dbReference>